<dbReference type="STRING" id="1423759.FC92_GL000743"/>
<organism evidence="4 5">
    <name type="scientific">Liquorilactobacillus hordei DSM 19519</name>
    <dbReference type="NCBI Taxonomy" id="1423759"/>
    <lineage>
        <taxon>Bacteria</taxon>
        <taxon>Bacillati</taxon>
        <taxon>Bacillota</taxon>
        <taxon>Bacilli</taxon>
        <taxon>Lactobacillales</taxon>
        <taxon>Lactobacillaceae</taxon>
        <taxon>Liquorilactobacillus</taxon>
    </lineage>
</organism>
<dbReference type="InterPro" id="IPR011330">
    <property type="entry name" value="Glyco_hydro/deAcase_b/a-brl"/>
</dbReference>
<evidence type="ECO:0000313" key="4">
    <source>
        <dbReference type="EMBL" id="KRL06454.1"/>
    </source>
</evidence>
<dbReference type="GO" id="GO:0005576">
    <property type="term" value="C:extracellular region"/>
    <property type="evidence" value="ECO:0007669"/>
    <property type="project" value="UniProtKB-SubCell"/>
</dbReference>
<dbReference type="GO" id="GO:0016810">
    <property type="term" value="F:hydrolase activity, acting on carbon-nitrogen (but not peptide) bonds"/>
    <property type="evidence" value="ECO:0007669"/>
    <property type="project" value="InterPro"/>
</dbReference>
<protein>
    <submittedName>
        <fullName evidence="4">Polysaccharide deacetylase</fullName>
    </submittedName>
</protein>
<sequence length="287" mass="32522">MKKKIYFILLPLAILLIAVLTASVIQKRDSSRRTVTANHLVTTKKKVKHTKVKHSNPTAHWTTLSNPVEIPILMYHSISNKLGNSLCVPPEQFENQMKWLKQNHYYTLTPTEAYLVLKTNKVPSKKIVWVTLDDGYIDNYTAAYPVIKQLHTKITINMITSFTQNQGMLTLHDLETMKKSGLVSIASHTVHHVELNTLNDEQQKQELVDSKTWLDSNLKQNTNMICYPVGRYNNATASLASQAGYKLGLTTTPGLASASQGFYALHRLRITPNMSDYTFSQLIKTTY</sequence>
<dbReference type="AlphaFoldDB" id="A0A0R1MEQ6"/>
<proteinExistence type="predicted"/>
<dbReference type="GeneID" id="98310434"/>
<gene>
    <name evidence="4" type="ORF">FC92_GL000743</name>
</gene>
<dbReference type="Gene3D" id="3.20.20.370">
    <property type="entry name" value="Glycoside hydrolase/deacetylase"/>
    <property type="match status" value="1"/>
</dbReference>
<reference evidence="4 5" key="1">
    <citation type="journal article" date="2015" name="Genome Announc.">
        <title>Expanding the biotechnology potential of lactobacilli through comparative genomics of 213 strains and associated genera.</title>
        <authorList>
            <person name="Sun Z."/>
            <person name="Harris H.M."/>
            <person name="McCann A."/>
            <person name="Guo C."/>
            <person name="Argimon S."/>
            <person name="Zhang W."/>
            <person name="Yang X."/>
            <person name="Jeffery I.B."/>
            <person name="Cooney J.C."/>
            <person name="Kagawa T.F."/>
            <person name="Liu W."/>
            <person name="Song Y."/>
            <person name="Salvetti E."/>
            <person name="Wrobel A."/>
            <person name="Rasinkangas P."/>
            <person name="Parkhill J."/>
            <person name="Rea M.C."/>
            <person name="O'Sullivan O."/>
            <person name="Ritari J."/>
            <person name="Douillard F.P."/>
            <person name="Paul Ross R."/>
            <person name="Yang R."/>
            <person name="Briner A.E."/>
            <person name="Felis G.E."/>
            <person name="de Vos W.M."/>
            <person name="Barrangou R."/>
            <person name="Klaenhammer T.R."/>
            <person name="Caufield P.W."/>
            <person name="Cui Y."/>
            <person name="Zhang H."/>
            <person name="O'Toole P.W."/>
        </authorList>
    </citation>
    <scope>NUCLEOTIDE SEQUENCE [LARGE SCALE GENOMIC DNA]</scope>
    <source>
        <strain evidence="4 5">DSM 19519</strain>
    </source>
</reference>
<dbReference type="CDD" id="cd10918">
    <property type="entry name" value="CE4_NodB_like_5s_6s"/>
    <property type="match status" value="1"/>
</dbReference>
<dbReference type="SUPFAM" id="SSF88713">
    <property type="entry name" value="Glycoside hydrolase/deacetylase"/>
    <property type="match status" value="1"/>
</dbReference>
<dbReference type="Proteomes" id="UP000051448">
    <property type="component" value="Unassembled WGS sequence"/>
</dbReference>
<dbReference type="GO" id="GO:0005975">
    <property type="term" value="P:carbohydrate metabolic process"/>
    <property type="evidence" value="ECO:0007669"/>
    <property type="project" value="InterPro"/>
</dbReference>
<keyword evidence="2" id="KW-0732">Signal</keyword>
<evidence type="ECO:0000256" key="2">
    <source>
        <dbReference type="ARBA" id="ARBA00022729"/>
    </source>
</evidence>
<dbReference type="RefSeq" id="WP_141052791.1">
    <property type="nucleotide sequence ID" value="NZ_AZDX01000021.1"/>
</dbReference>
<accession>A0A0R1MEQ6</accession>
<comment type="subcellular location">
    <subcellularLocation>
        <location evidence="1">Secreted</location>
    </subcellularLocation>
</comment>
<dbReference type="InterPro" id="IPR002509">
    <property type="entry name" value="NODB_dom"/>
</dbReference>
<dbReference type="OrthoDB" id="9778320at2"/>
<dbReference type="EMBL" id="AZDX01000021">
    <property type="protein sequence ID" value="KRL06454.1"/>
    <property type="molecule type" value="Genomic_DNA"/>
</dbReference>
<dbReference type="Pfam" id="PF01522">
    <property type="entry name" value="Polysacc_deac_1"/>
    <property type="match status" value="1"/>
</dbReference>
<dbReference type="PANTHER" id="PTHR34216">
    <property type="match status" value="1"/>
</dbReference>
<feature type="domain" description="NodB homology" evidence="3">
    <location>
        <begin position="126"/>
        <end position="287"/>
    </location>
</feature>
<evidence type="ECO:0000256" key="1">
    <source>
        <dbReference type="ARBA" id="ARBA00004613"/>
    </source>
</evidence>
<dbReference type="PATRIC" id="fig|1423759.3.peg.784"/>
<comment type="caution">
    <text evidence="4">The sequence shown here is derived from an EMBL/GenBank/DDBJ whole genome shotgun (WGS) entry which is preliminary data.</text>
</comment>
<dbReference type="PANTHER" id="PTHR34216:SF3">
    <property type="entry name" value="POLY-BETA-1,6-N-ACETYL-D-GLUCOSAMINE N-DEACETYLASE"/>
    <property type="match status" value="1"/>
</dbReference>
<dbReference type="PROSITE" id="PS51677">
    <property type="entry name" value="NODB"/>
    <property type="match status" value="1"/>
</dbReference>
<evidence type="ECO:0000313" key="5">
    <source>
        <dbReference type="Proteomes" id="UP000051448"/>
    </source>
</evidence>
<name>A0A0R1MEQ6_9LACO</name>
<evidence type="ECO:0000259" key="3">
    <source>
        <dbReference type="PROSITE" id="PS51677"/>
    </source>
</evidence>
<dbReference type="InterPro" id="IPR051398">
    <property type="entry name" value="Polysacch_Deacetylase"/>
</dbReference>
<keyword evidence="5" id="KW-1185">Reference proteome</keyword>